<feature type="chain" id="PRO_5047435127" evidence="1">
    <location>
        <begin position="25"/>
        <end position="332"/>
    </location>
</feature>
<sequence>MPRCSRRTACVAALPAFVRGSALAAASFEYCGGDDQTSGAAQLSCTAYPAKGDGYDQGSWCQSSDMFNLALNPSTNRQALVWQGDGADDYWVVHGCDGAGMMNDVDHSSFYLEHFMGTQQWQEPYDCSQYSPGDCQDPWIMDACWCQHWESPFVHPGSSQIYKYWSGMWTTCGALWPDELANKPWFGTLQASGLKSTRDYGCDSNDAATAFVITYPWVCNGPYNADFSAYWGVDANWQNGLPFGDETYGINCYYDNEPFDLVNRVPGSYDPHTQSPMVPPQLRVYKFVKKNAGDDYIHGWLIGKKDSSDAQFQDTTGGDGFWLKAHPEGPPY</sequence>
<keyword evidence="3" id="KW-1185">Reference proteome</keyword>
<evidence type="ECO:0000313" key="3">
    <source>
        <dbReference type="Proteomes" id="UP001189429"/>
    </source>
</evidence>
<gene>
    <name evidence="2" type="ORF">PCOR1329_LOCUS69055</name>
</gene>
<protein>
    <submittedName>
        <fullName evidence="2">Uncharacterized protein</fullName>
    </submittedName>
</protein>
<accession>A0ABN9WRW5</accession>
<evidence type="ECO:0000313" key="2">
    <source>
        <dbReference type="EMBL" id="CAK0888234.1"/>
    </source>
</evidence>
<reference evidence="2" key="1">
    <citation type="submission" date="2023-10" db="EMBL/GenBank/DDBJ databases">
        <authorList>
            <person name="Chen Y."/>
            <person name="Shah S."/>
            <person name="Dougan E. K."/>
            <person name="Thang M."/>
            <person name="Chan C."/>
        </authorList>
    </citation>
    <scope>NUCLEOTIDE SEQUENCE [LARGE SCALE GENOMIC DNA]</scope>
</reference>
<dbReference type="EMBL" id="CAUYUJ010019047">
    <property type="protein sequence ID" value="CAK0888234.1"/>
    <property type="molecule type" value="Genomic_DNA"/>
</dbReference>
<name>A0ABN9WRW5_9DINO</name>
<comment type="caution">
    <text evidence="2">The sequence shown here is derived from an EMBL/GenBank/DDBJ whole genome shotgun (WGS) entry which is preliminary data.</text>
</comment>
<feature type="signal peptide" evidence="1">
    <location>
        <begin position="1"/>
        <end position="24"/>
    </location>
</feature>
<dbReference type="Proteomes" id="UP001189429">
    <property type="component" value="Unassembled WGS sequence"/>
</dbReference>
<organism evidence="2 3">
    <name type="scientific">Prorocentrum cordatum</name>
    <dbReference type="NCBI Taxonomy" id="2364126"/>
    <lineage>
        <taxon>Eukaryota</taxon>
        <taxon>Sar</taxon>
        <taxon>Alveolata</taxon>
        <taxon>Dinophyceae</taxon>
        <taxon>Prorocentrales</taxon>
        <taxon>Prorocentraceae</taxon>
        <taxon>Prorocentrum</taxon>
    </lineage>
</organism>
<evidence type="ECO:0000256" key="1">
    <source>
        <dbReference type="SAM" id="SignalP"/>
    </source>
</evidence>
<keyword evidence="1" id="KW-0732">Signal</keyword>
<proteinExistence type="predicted"/>